<feature type="region of interest" description="Disordered" evidence="1">
    <location>
        <begin position="1"/>
        <end position="33"/>
    </location>
</feature>
<protein>
    <submittedName>
        <fullName evidence="2">Uncharacterized protein</fullName>
    </submittedName>
</protein>
<feature type="region of interest" description="Disordered" evidence="1">
    <location>
        <begin position="431"/>
        <end position="454"/>
    </location>
</feature>
<reference evidence="2" key="1">
    <citation type="submission" date="2022-12" db="EMBL/GenBank/DDBJ databases">
        <authorList>
            <person name="Petersen C."/>
        </authorList>
    </citation>
    <scope>NUCLEOTIDE SEQUENCE</scope>
    <source>
        <strain evidence="2">IBT 29677</strain>
    </source>
</reference>
<gene>
    <name evidence="2" type="ORF">N7509_002813</name>
</gene>
<reference evidence="2" key="2">
    <citation type="journal article" date="2023" name="IMA Fungus">
        <title>Comparative genomic study of the Penicillium genus elucidates a diverse pangenome and 15 lateral gene transfer events.</title>
        <authorList>
            <person name="Petersen C."/>
            <person name="Sorensen T."/>
            <person name="Nielsen M.R."/>
            <person name="Sondergaard T.E."/>
            <person name="Sorensen J.L."/>
            <person name="Fitzpatrick D.A."/>
            <person name="Frisvad J.C."/>
            <person name="Nielsen K.L."/>
        </authorList>
    </citation>
    <scope>NUCLEOTIDE SEQUENCE</scope>
    <source>
        <strain evidence="2">IBT 29677</strain>
    </source>
</reference>
<evidence type="ECO:0000256" key="1">
    <source>
        <dbReference type="SAM" id="MobiDB-lite"/>
    </source>
</evidence>
<dbReference type="Proteomes" id="UP001147747">
    <property type="component" value="Unassembled WGS sequence"/>
</dbReference>
<feature type="compositionally biased region" description="Basic and acidic residues" evidence="1">
    <location>
        <begin position="13"/>
        <end position="28"/>
    </location>
</feature>
<accession>A0A9X0BDT7</accession>
<evidence type="ECO:0000313" key="2">
    <source>
        <dbReference type="EMBL" id="KAJ5408930.1"/>
    </source>
</evidence>
<dbReference type="AlphaFoldDB" id="A0A9X0BDT7"/>
<sequence>MAPAKMSLQADEELGKKDDDHRLSEPGRFRPIQSSAIPRPRRIVILIIVCVVVYQFFKHMPTDLTPAAERYNPTTTKPRPPRPASPGGSFQSPAVPINEKGKLFDGKILETHDEEEPYGDKIKFYNLAQSLPSQKYSKDQASNAVLFAGSNLHSISDLLPLACEMARTKLNGVHLVLLGRDEVSIEGIKQVNGISDSECPMTWHDGRPDSPAHSTNVRMERAVVDGLHFIRDFIAPEVIITQRQAWEDPFFWNGLEIQKARSGTPHLILPTPSRDLMWVASLRSHALQAWNEIQVDMIVHASQSSGALVRLVRSLDAADYLGTIPRLTIELPPLVESQVLESLQSLKLSQLQGRITLRRRLEPRYMDPADSALRTVESFYPLNPSTTHLLLLSSQTELAPSFYHYLKYSVLRYKQPVRDRSASSNLLGISLELPRSKPSPGDAPFTPPPPPPFDNGKYQKKEHIPSLLWQAPNSNAALYFGDKWVEFHSFLSSRLDSEGRANAASKNKLVSKKIPSIHGIPPGDDAGQGILHDLSCISKWYHLPLATVHTELNRLPKEFTESIDSVQLGEGSHEKAGGDNKAPEVPGFDQLEASSAEKPVGREASITSLLGTFELGLPDVDVLPLLSYDGSPLASEEHTTRSKTFIGRS</sequence>
<dbReference type="GeneID" id="81366430"/>
<evidence type="ECO:0000313" key="3">
    <source>
        <dbReference type="Proteomes" id="UP001147747"/>
    </source>
</evidence>
<dbReference type="EMBL" id="JAPZBU010000004">
    <property type="protein sequence ID" value="KAJ5408930.1"/>
    <property type="molecule type" value="Genomic_DNA"/>
</dbReference>
<dbReference type="PANTHER" id="PTHR33604:SF3">
    <property type="entry name" value="OSJNBA0004B13.7 PROTEIN"/>
    <property type="match status" value="1"/>
</dbReference>
<dbReference type="RefSeq" id="XP_056493245.1">
    <property type="nucleotide sequence ID" value="XM_056627450.1"/>
</dbReference>
<proteinExistence type="predicted"/>
<keyword evidence="3" id="KW-1185">Reference proteome</keyword>
<feature type="region of interest" description="Disordered" evidence="1">
    <location>
        <begin position="65"/>
        <end position="97"/>
    </location>
</feature>
<dbReference type="OrthoDB" id="5397682at2759"/>
<organism evidence="2 3">
    <name type="scientific">Penicillium cosmopolitanum</name>
    <dbReference type="NCBI Taxonomy" id="1131564"/>
    <lineage>
        <taxon>Eukaryota</taxon>
        <taxon>Fungi</taxon>
        <taxon>Dikarya</taxon>
        <taxon>Ascomycota</taxon>
        <taxon>Pezizomycotina</taxon>
        <taxon>Eurotiomycetes</taxon>
        <taxon>Eurotiomycetidae</taxon>
        <taxon>Eurotiales</taxon>
        <taxon>Aspergillaceae</taxon>
        <taxon>Penicillium</taxon>
    </lineage>
</organism>
<name>A0A9X0BDT7_9EURO</name>
<comment type="caution">
    <text evidence="2">The sequence shown here is derived from an EMBL/GenBank/DDBJ whole genome shotgun (WGS) entry which is preliminary data.</text>
</comment>
<dbReference type="PANTHER" id="PTHR33604">
    <property type="entry name" value="OSJNBA0004B13.7 PROTEIN"/>
    <property type="match status" value="1"/>
</dbReference>